<sequence>PILLGLRPSAWIYLLLLVGAYGSLVVGVRLGALPATTLITFPLGLLIWWEVLRSIEYPDELVPALGKNVLLVLITPVLVGVGLALG</sequence>
<feature type="transmembrane region" description="Helical" evidence="1">
    <location>
        <begin position="69"/>
        <end position="85"/>
    </location>
</feature>
<comment type="caution">
    <text evidence="2">The sequence shown here is derived from an EMBL/GenBank/DDBJ whole genome shotgun (WGS) entry which is preliminary data.</text>
</comment>
<keyword evidence="1" id="KW-0472">Membrane</keyword>
<accession>A0A0F9D6Q5</accession>
<organism evidence="2">
    <name type="scientific">marine sediment metagenome</name>
    <dbReference type="NCBI Taxonomy" id="412755"/>
    <lineage>
        <taxon>unclassified sequences</taxon>
        <taxon>metagenomes</taxon>
        <taxon>ecological metagenomes</taxon>
    </lineage>
</organism>
<evidence type="ECO:0000256" key="1">
    <source>
        <dbReference type="SAM" id="Phobius"/>
    </source>
</evidence>
<gene>
    <name evidence="2" type="ORF">LCGC14_2525290</name>
</gene>
<feature type="non-terminal residue" evidence="2">
    <location>
        <position position="1"/>
    </location>
</feature>
<dbReference type="EMBL" id="LAZR01040839">
    <property type="protein sequence ID" value="KKL13486.1"/>
    <property type="molecule type" value="Genomic_DNA"/>
</dbReference>
<feature type="transmembrane region" description="Helical" evidence="1">
    <location>
        <begin position="31"/>
        <end position="49"/>
    </location>
</feature>
<reference evidence="2" key="1">
    <citation type="journal article" date="2015" name="Nature">
        <title>Complex archaea that bridge the gap between prokaryotes and eukaryotes.</title>
        <authorList>
            <person name="Spang A."/>
            <person name="Saw J.H."/>
            <person name="Jorgensen S.L."/>
            <person name="Zaremba-Niedzwiedzka K."/>
            <person name="Martijn J."/>
            <person name="Lind A.E."/>
            <person name="van Eijk R."/>
            <person name="Schleper C."/>
            <person name="Guy L."/>
            <person name="Ettema T.J."/>
        </authorList>
    </citation>
    <scope>NUCLEOTIDE SEQUENCE</scope>
</reference>
<protein>
    <submittedName>
        <fullName evidence="2">Uncharacterized protein</fullName>
    </submittedName>
</protein>
<evidence type="ECO:0000313" key="2">
    <source>
        <dbReference type="EMBL" id="KKL13486.1"/>
    </source>
</evidence>
<name>A0A0F9D6Q5_9ZZZZ</name>
<proteinExistence type="predicted"/>
<keyword evidence="1" id="KW-1133">Transmembrane helix</keyword>
<feature type="transmembrane region" description="Helical" evidence="1">
    <location>
        <begin position="6"/>
        <end position="24"/>
    </location>
</feature>
<dbReference type="AlphaFoldDB" id="A0A0F9D6Q5"/>
<keyword evidence="1" id="KW-0812">Transmembrane</keyword>